<protein>
    <submittedName>
        <fullName evidence="2">Uncharacterized protein</fullName>
    </submittedName>
</protein>
<comment type="caution">
    <text evidence="2">The sequence shown here is derived from an EMBL/GenBank/DDBJ whole genome shotgun (WGS) entry which is preliminary data.</text>
</comment>
<evidence type="ECO:0000313" key="2">
    <source>
        <dbReference type="EMBL" id="PLW06134.1"/>
    </source>
</evidence>
<evidence type="ECO:0000256" key="1">
    <source>
        <dbReference type="SAM" id="MobiDB-lite"/>
    </source>
</evidence>
<evidence type="ECO:0000313" key="3">
    <source>
        <dbReference type="Proteomes" id="UP000235392"/>
    </source>
</evidence>
<reference evidence="2 3" key="1">
    <citation type="submission" date="2017-11" db="EMBL/GenBank/DDBJ databases">
        <title>De novo assembly and phasing of dikaryotic genomes from two isolates of Puccinia coronata f. sp. avenae, the causal agent of oat crown rust.</title>
        <authorList>
            <person name="Miller M.E."/>
            <person name="Zhang Y."/>
            <person name="Omidvar V."/>
            <person name="Sperschneider J."/>
            <person name="Schwessinger B."/>
            <person name="Raley C."/>
            <person name="Palmer J.M."/>
            <person name="Garnica D."/>
            <person name="Upadhyaya N."/>
            <person name="Rathjen J."/>
            <person name="Taylor J.M."/>
            <person name="Park R.F."/>
            <person name="Dodds P.N."/>
            <person name="Hirsch C.D."/>
            <person name="Kianian S.F."/>
            <person name="Figueroa M."/>
        </authorList>
    </citation>
    <scope>NUCLEOTIDE SEQUENCE [LARGE SCALE GENOMIC DNA]</scope>
    <source>
        <strain evidence="2">12SD80</strain>
    </source>
</reference>
<dbReference type="EMBL" id="PGCI01001252">
    <property type="protein sequence ID" value="PLW06134.1"/>
    <property type="molecule type" value="Genomic_DNA"/>
</dbReference>
<dbReference type="Proteomes" id="UP000235392">
    <property type="component" value="Unassembled WGS sequence"/>
</dbReference>
<gene>
    <name evidence="2" type="ORF">PCASD_24329</name>
</gene>
<name>A0A2N5RYU6_9BASI</name>
<organism evidence="2 3">
    <name type="scientific">Puccinia coronata f. sp. avenae</name>
    <dbReference type="NCBI Taxonomy" id="200324"/>
    <lineage>
        <taxon>Eukaryota</taxon>
        <taxon>Fungi</taxon>
        <taxon>Dikarya</taxon>
        <taxon>Basidiomycota</taxon>
        <taxon>Pucciniomycotina</taxon>
        <taxon>Pucciniomycetes</taxon>
        <taxon>Pucciniales</taxon>
        <taxon>Pucciniaceae</taxon>
        <taxon>Puccinia</taxon>
    </lineage>
</organism>
<proteinExistence type="predicted"/>
<feature type="region of interest" description="Disordered" evidence="1">
    <location>
        <begin position="48"/>
        <end position="77"/>
    </location>
</feature>
<accession>A0A2N5RYU6</accession>
<dbReference type="AlphaFoldDB" id="A0A2N5RYU6"/>
<sequence>MKMKINKDTPARLVISQQGLCSPRTNWSICRPGEMDCLTVTAMASPFPSRPADGRLSKPRQQQVDQGPRGSPKVESGQLGRNAALSFQTFNLSYLFQVPLARRRGFDFCPLMKLGQYPNNLTLDKSVIIGAEELPTLALIGTRVTWNNRVWNIYIFTAG</sequence>